<accession>A0A9P6KMP8</accession>
<dbReference type="AlphaFoldDB" id="A0A9P6KMP8"/>
<reference evidence="1" key="1">
    <citation type="journal article" date="2020" name="Mol. Plant Microbe Interact.">
        <title>Genome Sequence of the Biocontrol Agent Coniothyrium minitans strain Conio (IMI 134523).</title>
        <authorList>
            <person name="Patel D."/>
            <person name="Shittu T.A."/>
            <person name="Baroncelli R."/>
            <person name="Muthumeenakshi S."/>
            <person name="Osborne T.H."/>
            <person name="Janganan T.K."/>
            <person name="Sreenivasaprasad S."/>
        </authorList>
    </citation>
    <scope>NUCLEOTIDE SEQUENCE</scope>
    <source>
        <strain evidence="1">Conio</strain>
    </source>
</reference>
<keyword evidence="2" id="KW-1185">Reference proteome</keyword>
<evidence type="ECO:0000313" key="2">
    <source>
        <dbReference type="Proteomes" id="UP000756921"/>
    </source>
</evidence>
<evidence type="ECO:0000313" key="1">
    <source>
        <dbReference type="EMBL" id="KAF9731724.1"/>
    </source>
</evidence>
<comment type="caution">
    <text evidence="1">The sequence shown here is derived from an EMBL/GenBank/DDBJ whole genome shotgun (WGS) entry which is preliminary data.</text>
</comment>
<protein>
    <submittedName>
        <fullName evidence="1">Uncharacterized protein</fullName>
    </submittedName>
</protein>
<gene>
    <name evidence="1" type="ORF">PMIN01_10741</name>
</gene>
<name>A0A9P6KMP8_9PLEO</name>
<sequence length="26" mass="2862">MHCPGLGVETLRAVFGLTLFVSIRIM</sequence>
<organism evidence="1 2">
    <name type="scientific">Paraphaeosphaeria minitans</name>
    <dbReference type="NCBI Taxonomy" id="565426"/>
    <lineage>
        <taxon>Eukaryota</taxon>
        <taxon>Fungi</taxon>
        <taxon>Dikarya</taxon>
        <taxon>Ascomycota</taxon>
        <taxon>Pezizomycotina</taxon>
        <taxon>Dothideomycetes</taxon>
        <taxon>Pleosporomycetidae</taxon>
        <taxon>Pleosporales</taxon>
        <taxon>Massarineae</taxon>
        <taxon>Didymosphaeriaceae</taxon>
        <taxon>Paraphaeosphaeria</taxon>
    </lineage>
</organism>
<dbReference type="Proteomes" id="UP000756921">
    <property type="component" value="Unassembled WGS sequence"/>
</dbReference>
<proteinExistence type="predicted"/>
<dbReference type="EMBL" id="WJXW01000012">
    <property type="protein sequence ID" value="KAF9731724.1"/>
    <property type="molecule type" value="Genomic_DNA"/>
</dbReference>